<name>A0A9J6P7F8_9CLOT</name>
<reference evidence="6" key="2">
    <citation type="submission" date="2021-04" db="EMBL/GenBank/DDBJ databases">
        <authorList>
            <person name="Dong X."/>
        </authorList>
    </citation>
    <scope>NUCLEOTIDE SEQUENCE</scope>
    <source>
        <strain evidence="6">ZWT</strain>
    </source>
</reference>
<keyword evidence="3" id="KW-0547">Nucleotide-binding</keyword>
<dbReference type="InterPro" id="IPR003439">
    <property type="entry name" value="ABC_transporter-like_ATP-bd"/>
</dbReference>
<dbReference type="GO" id="GO:0016887">
    <property type="term" value="F:ATP hydrolysis activity"/>
    <property type="evidence" value="ECO:0007669"/>
    <property type="project" value="InterPro"/>
</dbReference>
<accession>A0A9J6P7F8</accession>
<proteinExistence type="inferred from homology"/>
<dbReference type="PROSITE" id="PS00211">
    <property type="entry name" value="ABC_TRANSPORTER_1"/>
    <property type="match status" value="1"/>
</dbReference>
<evidence type="ECO:0000256" key="4">
    <source>
        <dbReference type="ARBA" id="ARBA00022840"/>
    </source>
</evidence>
<protein>
    <submittedName>
        <fullName evidence="6">Metal ABC transporter ATP-binding protein</fullName>
    </submittedName>
</protein>
<dbReference type="InterPro" id="IPR027417">
    <property type="entry name" value="P-loop_NTPase"/>
</dbReference>
<comment type="caution">
    <text evidence="6">The sequence shown here is derived from an EMBL/GenBank/DDBJ whole genome shotgun (WGS) entry which is preliminary data.</text>
</comment>
<comment type="similarity">
    <text evidence="1">Belongs to the ABC transporter superfamily.</text>
</comment>
<dbReference type="SMART" id="SM00382">
    <property type="entry name" value="AAA"/>
    <property type="match status" value="1"/>
</dbReference>
<dbReference type="PANTHER" id="PTHR42734:SF17">
    <property type="entry name" value="METAL TRANSPORT SYSTEM ATP-BINDING PROTEIN TM_0124-RELATED"/>
    <property type="match status" value="1"/>
</dbReference>
<dbReference type="Pfam" id="PF00005">
    <property type="entry name" value="ABC_tran"/>
    <property type="match status" value="1"/>
</dbReference>
<dbReference type="AlphaFoldDB" id="A0A9J6P7F8"/>
<dbReference type="GO" id="GO:0005524">
    <property type="term" value="F:ATP binding"/>
    <property type="evidence" value="ECO:0007669"/>
    <property type="project" value="UniProtKB-KW"/>
</dbReference>
<dbReference type="Gene3D" id="3.40.50.300">
    <property type="entry name" value="P-loop containing nucleotide triphosphate hydrolases"/>
    <property type="match status" value="1"/>
</dbReference>
<evidence type="ECO:0000256" key="2">
    <source>
        <dbReference type="ARBA" id="ARBA00022448"/>
    </source>
</evidence>
<gene>
    <name evidence="6" type="ORF">KDK92_19365</name>
</gene>
<dbReference type="InterPro" id="IPR003593">
    <property type="entry name" value="AAA+_ATPase"/>
</dbReference>
<evidence type="ECO:0000313" key="6">
    <source>
        <dbReference type="EMBL" id="MCM1991905.1"/>
    </source>
</evidence>
<dbReference type="PANTHER" id="PTHR42734">
    <property type="entry name" value="METAL TRANSPORT SYSTEM ATP-BINDING PROTEIN TM_0124-RELATED"/>
    <property type="match status" value="1"/>
</dbReference>
<dbReference type="Proteomes" id="UP001056429">
    <property type="component" value="Unassembled WGS sequence"/>
</dbReference>
<dbReference type="InterPro" id="IPR050153">
    <property type="entry name" value="Metal_Ion_Import_ABC"/>
</dbReference>
<keyword evidence="4 6" id="KW-0067">ATP-binding</keyword>
<dbReference type="RefSeq" id="WP_250861039.1">
    <property type="nucleotide sequence ID" value="NZ_JAGSOJ010000004.1"/>
</dbReference>
<dbReference type="PROSITE" id="PS50893">
    <property type="entry name" value="ABC_TRANSPORTER_2"/>
    <property type="match status" value="1"/>
</dbReference>
<dbReference type="CDD" id="cd03235">
    <property type="entry name" value="ABC_Metallic_Cations"/>
    <property type="match status" value="1"/>
</dbReference>
<evidence type="ECO:0000256" key="3">
    <source>
        <dbReference type="ARBA" id="ARBA00022741"/>
    </source>
</evidence>
<sequence>MKLIDVRNVTLKYDNNIALKNISFSVDKKEFIGVLGPNGAGKSSLFKVILGILKPQNGEVRISEKTNISYVSQSVSFDKSFPIKVIDVVMMGFLEKRIRFLRGYSRKENDKAYSVMKKLGIIDLKDRQIGELSGGQLQKVLIARALVSDPHVILLDEPTASLDTDAKTEIFELLKELNSNMAIILVSHNLNMVCKYIDKALIIDREIVYYGEPDDEGIGQVFDSYAS</sequence>
<feature type="domain" description="ABC transporter" evidence="5">
    <location>
        <begin position="1"/>
        <end position="227"/>
    </location>
</feature>
<keyword evidence="7" id="KW-1185">Reference proteome</keyword>
<reference evidence="6" key="1">
    <citation type="journal article" date="2021" name="mSystems">
        <title>Bacteria and Archaea Synergistically Convert Glycine Betaine to Biogenic Methane in the Formosa Cold Seep of the South China Sea.</title>
        <authorList>
            <person name="Li L."/>
            <person name="Zhang W."/>
            <person name="Zhang S."/>
            <person name="Song L."/>
            <person name="Sun Q."/>
            <person name="Zhang H."/>
            <person name="Xiang H."/>
            <person name="Dong X."/>
        </authorList>
    </citation>
    <scope>NUCLEOTIDE SEQUENCE</scope>
    <source>
        <strain evidence="6">ZWT</strain>
    </source>
</reference>
<evidence type="ECO:0000313" key="7">
    <source>
        <dbReference type="Proteomes" id="UP001056429"/>
    </source>
</evidence>
<dbReference type="EMBL" id="JAGSOJ010000004">
    <property type="protein sequence ID" value="MCM1991905.1"/>
    <property type="molecule type" value="Genomic_DNA"/>
</dbReference>
<organism evidence="6 7">
    <name type="scientific">Oceanirhabdus seepicola</name>
    <dbReference type="NCBI Taxonomy" id="2828781"/>
    <lineage>
        <taxon>Bacteria</taxon>
        <taxon>Bacillati</taxon>
        <taxon>Bacillota</taxon>
        <taxon>Clostridia</taxon>
        <taxon>Eubacteriales</taxon>
        <taxon>Clostridiaceae</taxon>
        <taxon>Oceanirhabdus</taxon>
    </lineage>
</organism>
<dbReference type="InterPro" id="IPR017871">
    <property type="entry name" value="ABC_transporter-like_CS"/>
</dbReference>
<evidence type="ECO:0000259" key="5">
    <source>
        <dbReference type="PROSITE" id="PS50893"/>
    </source>
</evidence>
<keyword evidence="2" id="KW-0813">Transport</keyword>
<dbReference type="SUPFAM" id="SSF52540">
    <property type="entry name" value="P-loop containing nucleoside triphosphate hydrolases"/>
    <property type="match status" value="1"/>
</dbReference>
<evidence type="ECO:0000256" key="1">
    <source>
        <dbReference type="ARBA" id="ARBA00005417"/>
    </source>
</evidence>